<evidence type="ECO:0000313" key="3">
    <source>
        <dbReference type="Proteomes" id="UP000232145"/>
    </source>
</evidence>
<evidence type="ECO:0000313" key="2">
    <source>
        <dbReference type="EMBL" id="PJZ85764.1"/>
    </source>
</evidence>
<keyword evidence="1" id="KW-0472">Membrane</keyword>
<name>A0A2N0AN70_9LEPT</name>
<dbReference type="AlphaFoldDB" id="A0A2N0AN70"/>
<reference evidence="2 3" key="1">
    <citation type="submission" date="2017-07" db="EMBL/GenBank/DDBJ databases">
        <title>Leptospira spp. isolated from tropical soils.</title>
        <authorList>
            <person name="Thibeaux R."/>
            <person name="Iraola G."/>
            <person name="Ferres I."/>
            <person name="Bierque E."/>
            <person name="Girault D."/>
            <person name="Soupe-Gilbert M.-E."/>
            <person name="Picardeau M."/>
            <person name="Goarant C."/>
        </authorList>
    </citation>
    <scope>NUCLEOTIDE SEQUENCE [LARGE SCALE GENOMIC DNA]</scope>
    <source>
        <strain evidence="2 3">FH2-B-A1</strain>
    </source>
</reference>
<keyword evidence="3" id="KW-1185">Reference proteome</keyword>
<organism evidence="2 3">
    <name type="scientific">Leptospira harrisiae</name>
    <dbReference type="NCBI Taxonomy" id="2023189"/>
    <lineage>
        <taxon>Bacteria</taxon>
        <taxon>Pseudomonadati</taxon>
        <taxon>Spirochaetota</taxon>
        <taxon>Spirochaetia</taxon>
        <taxon>Leptospirales</taxon>
        <taxon>Leptospiraceae</taxon>
        <taxon>Leptospira</taxon>
    </lineage>
</organism>
<dbReference type="OrthoDB" id="3524974at2"/>
<protein>
    <submittedName>
        <fullName evidence="2">Uncharacterized protein</fullName>
    </submittedName>
</protein>
<keyword evidence="1" id="KW-1133">Transmembrane helix</keyword>
<gene>
    <name evidence="2" type="ORF">CH364_06075</name>
</gene>
<sequence length="312" mass="35984">MFKYHSQNILFYVFCLLWIANDSIFKVLFPGWITGKISDVIGLVFTPLILTGIFSLFTKKKNPKKIFLFSLLFTNLIFIWINLSQDSNNQFYVLIGSNETLNLADKSDLVFLPILILSIYIFNQIGIFFQKSVLKKFCILVLPCLALLNTSFPHGRSNIQDIIVLLGSAYDKIIQLEPKEIEIPGNSFTFKFIFIGRNNESSPLSVEIANGNTNCPSPDNPPIENGNGAYAYRESYIGKFQNYKIDISKSQKFETIEKTSDCSDIKCTIDLQSLSPGIYFWNVRIRYLYRSDCQLYLENFLVQQEVHYFYKQ</sequence>
<dbReference type="RefSeq" id="WP_100742679.1">
    <property type="nucleotide sequence ID" value="NZ_NPDW01000001.1"/>
</dbReference>
<feature type="transmembrane region" description="Helical" evidence="1">
    <location>
        <begin position="109"/>
        <end position="129"/>
    </location>
</feature>
<feature type="transmembrane region" description="Helical" evidence="1">
    <location>
        <begin position="9"/>
        <end position="28"/>
    </location>
</feature>
<evidence type="ECO:0000256" key="1">
    <source>
        <dbReference type="SAM" id="Phobius"/>
    </source>
</evidence>
<proteinExistence type="predicted"/>
<dbReference type="EMBL" id="NPDX01000001">
    <property type="protein sequence ID" value="PJZ85764.1"/>
    <property type="molecule type" value="Genomic_DNA"/>
</dbReference>
<accession>A0A2N0AN70</accession>
<feature type="transmembrane region" description="Helical" evidence="1">
    <location>
        <begin position="66"/>
        <end position="83"/>
    </location>
</feature>
<feature type="transmembrane region" description="Helical" evidence="1">
    <location>
        <begin position="40"/>
        <end position="57"/>
    </location>
</feature>
<dbReference type="Proteomes" id="UP000232145">
    <property type="component" value="Unassembled WGS sequence"/>
</dbReference>
<comment type="caution">
    <text evidence="2">The sequence shown here is derived from an EMBL/GenBank/DDBJ whole genome shotgun (WGS) entry which is preliminary data.</text>
</comment>
<keyword evidence="1" id="KW-0812">Transmembrane</keyword>